<gene>
    <name evidence="1" type="ORF">CES85_4021</name>
</gene>
<dbReference type="AlphaFoldDB" id="A0A248U9I5"/>
<name>A0A248U9I5_9HYPH</name>
<organism evidence="1 2">
    <name type="scientific">Ochrobactrum quorumnocens</name>
    <dbReference type="NCBI Taxonomy" id="271865"/>
    <lineage>
        <taxon>Bacteria</taxon>
        <taxon>Pseudomonadati</taxon>
        <taxon>Pseudomonadota</taxon>
        <taxon>Alphaproteobacteria</taxon>
        <taxon>Hyphomicrobiales</taxon>
        <taxon>Brucellaceae</taxon>
        <taxon>Brucella/Ochrobactrum group</taxon>
        <taxon>Ochrobactrum</taxon>
    </lineage>
</organism>
<dbReference type="EMBL" id="CP022603">
    <property type="protein sequence ID" value="ASV83242.1"/>
    <property type="molecule type" value="Genomic_DNA"/>
</dbReference>
<protein>
    <submittedName>
        <fullName evidence="1">Uncharacterized protein</fullName>
    </submittedName>
</protein>
<reference evidence="1 2" key="1">
    <citation type="submission" date="2017-07" db="EMBL/GenBank/DDBJ databases">
        <title>Phylogenetic study on the rhizospheric bacterium Ochrobactrum sp. A44.</title>
        <authorList>
            <person name="Krzyzanowska D.M."/>
            <person name="Ossowicki A."/>
            <person name="Rajewska M."/>
            <person name="Maciag T."/>
            <person name="Kaczynski Z."/>
            <person name="Czerwicka M."/>
            <person name="Jafra S."/>
        </authorList>
    </citation>
    <scope>NUCLEOTIDE SEQUENCE [LARGE SCALE GENOMIC DNA]</scope>
    <source>
        <strain evidence="1 2">A44</strain>
    </source>
</reference>
<dbReference type="KEGG" id="och:CES85_4021"/>
<evidence type="ECO:0000313" key="1">
    <source>
        <dbReference type="EMBL" id="ASV83242.1"/>
    </source>
</evidence>
<accession>A0A248U9I5</accession>
<sequence length="42" mass="4809">MARLAGSRNYAAGNRIMVAAISLHRTTHLFHSRFTRKLPTRQ</sequence>
<proteinExistence type="predicted"/>
<evidence type="ECO:0000313" key="2">
    <source>
        <dbReference type="Proteomes" id="UP000215256"/>
    </source>
</evidence>
<dbReference type="Proteomes" id="UP000215256">
    <property type="component" value="Chromosome 2"/>
</dbReference>